<dbReference type="Pfam" id="PF01614">
    <property type="entry name" value="IclR_C"/>
    <property type="match status" value="1"/>
</dbReference>
<dbReference type="Gene3D" id="3.30.450.40">
    <property type="match status" value="1"/>
</dbReference>
<dbReference type="SUPFAM" id="SSF55781">
    <property type="entry name" value="GAF domain-like"/>
    <property type="match status" value="1"/>
</dbReference>
<dbReference type="Pfam" id="PF09339">
    <property type="entry name" value="HTH_IclR"/>
    <property type="match status" value="1"/>
</dbReference>
<accession>A0ABT7N224</accession>
<gene>
    <name evidence="6" type="ORF">QSV35_15545</name>
</gene>
<keyword evidence="2" id="KW-0238">DNA-binding</keyword>
<dbReference type="Proteomes" id="UP001235064">
    <property type="component" value="Unassembled WGS sequence"/>
</dbReference>
<name>A0ABT7N224_9MICO</name>
<keyword evidence="3" id="KW-0804">Transcription</keyword>
<dbReference type="InterPro" id="IPR036390">
    <property type="entry name" value="WH_DNA-bd_sf"/>
</dbReference>
<evidence type="ECO:0000256" key="1">
    <source>
        <dbReference type="ARBA" id="ARBA00023015"/>
    </source>
</evidence>
<evidence type="ECO:0000259" key="5">
    <source>
        <dbReference type="PROSITE" id="PS51078"/>
    </source>
</evidence>
<keyword evidence="1" id="KW-0805">Transcription regulation</keyword>
<sequence length="256" mass="27787">MSIEQSDVPMPAGTRVPETLIGRIMKTYELLAVRPYTAAELARELDINRSTSLRLLSEMITTGYVARDPDTKRYATVPSRFLNLVAQQDPGSDWSQMIDPILAQIRDETGDSTMLGVPAGTMMIYLAYFPTFHVLGVSERLGATRPMHCSGLGKAYLSALPADAFEELLGRLTFEGGSAHALKDATALRADVEAARANGYAFDLEETYEGVHCVAVPLRLGGNLMGAVGISSPATRLAIPRMRELGGFLSHRLGRL</sequence>
<keyword evidence="7" id="KW-1185">Reference proteome</keyword>
<dbReference type="InterPro" id="IPR036388">
    <property type="entry name" value="WH-like_DNA-bd_sf"/>
</dbReference>
<evidence type="ECO:0000259" key="4">
    <source>
        <dbReference type="PROSITE" id="PS51077"/>
    </source>
</evidence>
<dbReference type="PROSITE" id="PS51078">
    <property type="entry name" value="ICLR_ED"/>
    <property type="match status" value="1"/>
</dbReference>
<evidence type="ECO:0000256" key="3">
    <source>
        <dbReference type="ARBA" id="ARBA00023163"/>
    </source>
</evidence>
<dbReference type="RefSeq" id="WP_286289713.1">
    <property type="nucleotide sequence ID" value="NZ_JASXSZ010000005.1"/>
</dbReference>
<reference evidence="6 7" key="1">
    <citation type="submission" date="2023-06" db="EMBL/GenBank/DDBJ databases">
        <title>Microbacterium sp. nov., isolated from a waste landfill.</title>
        <authorList>
            <person name="Wen W."/>
        </authorList>
    </citation>
    <scope>NUCLEOTIDE SEQUENCE [LARGE SCALE GENOMIC DNA]</scope>
    <source>
        <strain evidence="6 7">ASV49</strain>
    </source>
</reference>
<feature type="domain" description="HTH iclR-type" evidence="4">
    <location>
        <begin position="18"/>
        <end position="78"/>
    </location>
</feature>
<organism evidence="6 7">
    <name type="scientific">Microbacterium candidum</name>
    <dbReference type="NCBI Taxonomy" id="3041922"/>
    <lineage>
        <taxon>Bacteria</taxon>
        <taxon>Bacillati</taxon>
        <taxon>Actinomycetota</taxon>
        <taxon>Actinomycetes</taxon>
        <taxon>Micrococcales</taxon>
        <taxon>Microbacteriaceae</taxon>
        <taxon>Microbacterium</taxon>
    </lineage>
</organism>
<evidence type="ECO:0000256" key="2">
    <source>
        <dbReference type="ARBA" id="ARBA00023125"/>
    </source>
</evidence>
<protein>
    <submittedName>
        <fullName evidence="6">IclR family transcriptional regulator</fullName>
    </submittedName>
</protein>
<dbReference type="SUPFAM" id="SSF46785">
    <property type="entry name" value="Winged helix' DNA-binding domain"/>
    <property type="match status" value="1"/>
</dbReference>
<dbReference type="InterPro" id="IPR050707">
    <property type="entry name" value="HTH_MetabolicPath_Reg"/>
</dbReference>
<dbReference type="InterPro" id="IPR014757">
    <property type="entry name" value="Tscrpt_reg_IclR_C"/>
</dbReference>
<dbReference type="Gene3D" id="1.10.10.10">
    <property type="entry name" value="Winged helix-like DNA-binding domain superfamily/Winged helix DNA-binding domain"/>
    <property type="match status" value="1"/>
</dbReference>
<dbReference type="PANTHER" id="PTHR30136">
    <property type="entry name" value="HELIX-TURN-HELIX TRANSCRIPTIONAL REGULATOR, ICLR FAMILY"/>
    <property type="match status" value="1"/>
</dbReference>
<comment type="caution">
    <text evidence="6">The sequence shown here is derived from an EMBL/GenBank/DDBJ whole genome shotgun (WGS) entry which is preliminary data.</text>
</comment>
<evidence type="ECO:0000313" key="6">
    <source>
        <dbReference type="EMBL" id="MDL9980753.1"/>
    </source>
</evidence>
<proteinExistence type="predicted"/>
<dbReference type="InterPro" id="IPR005471">
    <property type="entry name" value="Tscrpt_reg_IclR_N"/>
</dbReference>
<dbReference type="PROSITE" id="PS51077">
    <property type="entry name" value="HTH_ICLR"/>
    <property type="match status" value="1"/>
</dbReference>
<dbReference type="InterPro" id="IPR029016">
    <property type="entry name" value="GAF-like_dom_sf"/>
</dbReference>
<feature type="domain" description="IclR-ED" evidence="5">
    <location>
        <begin position="80"/>
        <end position="256"/>
    </location>
</feature>
<dbReference type="PANTHER" id="PTHR30136:SF24">
    <property type="entry name" value="HTH-TYPE TRANSCRIPTIONAL REPRESSOR ALLR"/>
    <property type="match status" value="1"/>
</dbReference>
<evidence type="ECO:0000313" key="7">
    <source>
        <dbReference type="Proteomes" id="UP001235064"/>
    </source>
</evidence>
<dbReference type="EMBL" id="JASXSZ010000005">
    <property type="protein sequence ID" value="MDL9980753.1"/>
    <property type="molecule type" value="Genomic_DNA"/>
</dbReference>